<dbReference type="Pfam" id="PF13577">
    <property type="entry name" value="SnoaL_4"/>
    <property type="match status" value="2"/>
</dbReference>
<dbReference type="InterPro" id="IPR032710">
    <property type="entry name" value="NTF2-like_dom_sf"/>
</dbReference>
<accession>A0AAV9H620</accession>
<dbReference type="Proteomes" id="UP001321760">
    <property type="component" value="Unassembled WGS sequence"/>
</dbReference>
<evidence type="ECO:0000313" key="5">
    <source>
        <dbReference type="Proteomes" id="UP001321760"/>
    </source>
</evidence>
<feature type="signal peptide" evidence="2">
    <location>
        <begin position="1"/>
        <end position="18"/>
    </location>
</feature>
<feature type="region of interest" description="Disordered" evidence="1">
    <location>
        <begin position="393"/>
        <end position="413"/>
    </location>
</feature>
<feature type="domain" description="SnoaL-like" evidence="3">
    <location>
        <begin position="32"/>
        <end position="165"/>
    </location>
</feature>
<feature type="domain" description="SnoaL-like" evidence="3">
    <location>
        <begin position="230"/>
        <end position="355"/>
    </location>
</feature>
<comment type="caution">
    <text evidence="4">The sequence shown here is derived from an EMBL/GenBank/DDBJ whole genome shotgun (WGS) entry which is preliminary data.</text>
</comment>
<reference evidence="4" key="2">
    <citation type="submission" date="2023-05" db="EMBL/GenBank/DDBJ databases">
        <authorList>
            <consortium name="Lawrence Berkeley National Laboratory"/>
            <person name="Steindorff A."/>
            <person name="Hensen N."/>
            <person name="Bonometti L."/>
            <person name="Westerberg I."/>
            <person name="Brannstrom I.O."/>
            <person name="Guillou S."/>
            <person name="Cros-Aarteil S."/>
            <person name="Calhoun S."/>
            <person name="Haridas S."/>
            <person name="Kuo A."/>
            <person name="Mondo S."/>
            <person name="Pangilinan J."/>
            <person name="Riley R."/>
            <person name="Labutti K."/>
            <person name="Andreopoulos B."/>
            <person name="Lipzen A."/>
            <person name="Chen C."/>
            <person name="Yanf M."/>
            <person name="Daum C."/>
            <person name="Ng V."/>
            <person name="Clum A."/>
            <person name="Ohm R."/>
            <person name="Martin F."/>
            <person name="Silar P."/>
            <person name="Natvig D."/>
            <person name="Lalanne C."/>
            <person name="Gautier V."/>
            <person name="Ament-Velasquez S.L."/>
            <person name="Kruys A."/>
            <person name="Hutchinson M.I."/>
            <person name="Powell A.J."/>
            <person name="Barry K."/>
            <person name="Miller A.N."/>
            <person name="Grigoriev I.V."/>
            <person name="Debuchy R."/>
            <person name="Gladieux P."/>
            <person name="Thoren M.H."/>
            <person name="Johannesson H."/>
        </authorList>
    </citation>
    <scope>NUCLEOTIDE SEQUENCE</scope>
    <source>
        <strain evidence="4">PSN243</strain>
    </source>
</reference>
<keyword evidence="5" id="KW-1185">Reference proteome</keyword>
<evidence type="ECO:0000256" key="2">
    <source>
        <dbReference type="SAM" id="SignalP"/>
    </source>
</evidence>
<feature type="chain" id="PRO_5043888802" description="SnoaL-like domain-containing protein" evidence="2">
    <location>
        <begin position="19"/>
        <end position="652"/>
    </location>
</feature>
<reference evidence="4" key="1">
    <citation type="journal article" date="2023" name="Mol. Phylogenet. Evol.">
        <title>Genome-scale phylogeny and comparative genomics of the fungal order Sordariales.</title>
        <authorList>
            <person name="Hensen N."/>
            <person name="Bonometti L."/>
            <person name="Westerberg I."/>
            <person name="Brannstrom I.O."/>
            <person name="Guillou S."/>
            <person name="Cros-Aarteil S."/>
            <person name="Calhoun S."/>
            <person name="Haridas S."/>
            <person name="Kuo A."/>
            <person name="Mondo S."/>
            <person name="Pangilinan J."/>
            <person name="Riley R."/>
            <person name="LaButti K."/>
            <person name="Andreopoulos B."/>
            <person name="Lipzen A."/>
            <person name="Chen C."/>
            <person name="Yan M."/>
            <person name="Daum C."/>
            <person name="Ng V."/>
            <person name="Clum A."/>
            <person name="Steindorff A."/>
            <person name="Ohm R.A."/>
            <person name="Martin F."/>
            <person name="Silar P."/>
            <person name="Natvig D.O."/>
            <person name="Lalanne C."/>
            <person name="Gautier V."/>
            <person name="Ament-Velasquez S.L."/>
            <person name="Kruys A."/>
            <person name="Hutchinson M.I."/>
            <person name="Powell A.J."/>
            <person name="Barry K."/>
            <person name="Miller A.N."/>
            <person name="Grigoriev I.V."/>
            <person name="Debuchy R."/>
            <person name="Gladieux P."/>
            <person name="Hiltunen Thoren M."/>
            <person name="Johannesson H."/>
        </authorList>
    </citation>
    <scope>NUCLEOTIDE SEQUENCE</scope>
    <source>
        <strain evidence="4">PSN243</strain>
    </source>
</reference>
<evidence type="ECO:0000259" key="3">
    <source>
        <dbReference type="Pfam" id="PF13577"/>
    </source>
</evidence>
<evidence type="ECO:0000256" key="1">
    <source>
        <dbReference type="SAM" id="MobiDB-lite"/>
    </source>
</evidence>
<feature type="compositionally biased region" description="Pro residues" evidence="1">
    <location>
        <begin position="399"/>
        <end position="411"/>
    </location>
</feature>
<gene>
    <name evidence="4" type="ORF">QBC34DRAFT_489631</name>
</gene>
<protein>
    <recommendedName>
        <fullName evidence="3">SnoaL-like domain-containing protein</fullName>
    </recommendedName>
</protein>
<evidence type="ECO:0000313" key="4">
    <source>
        <dbReference type="EMBL" id="KAK4455326.1"/>
    </source>
</evidence>
<dbReference type="Gene3D" id="3.10.450.50">
    <property type="match status" value="3"/>
</dbReference>
<dbReference type="InterPro" id="IPR037401">
    <property type="entry name" value="SnoaL-like"/>
</dbReference>
<keyword evidence="2" id="KW-0732">Signal</keyword>
<dbReference type="AlphaFoldDB" id="A0AAV9H620"/>
<dbReference type="SUPFAM" id="SSF54427">
    <property type="entry name" value="NTF2-like"/>
    <property type="match status" value="3"/>
</dbReference>
<organism evidence="4 5">
    <name type="scientific">Podospora aff. communis PSN243</name>
    <dbReference type="NCBI Taxonomy" id="3040156"/>
    <lineage>
        <taxon>Eukaryota</taxon>
        <taxon>Fungi</taxon>
        <taxon>Dikarya</taxon>
        <taxon>Ascomycota</taxon>
        <taxon>Pezizomycotina</taxon>
        <taxon>Sordariomycetes</taxon>
        <taxon>Sordariomycetidae</taxon>
        <taxon>Sordariales</taxon>
        <taxon>Podosporaceae</taxon>
        <taxon>Podospora</taxon>
    </lineage>
</organism>
<name>A0AAV9H620_9PEZI</name>
<proteinExistence type="predicted"/>
<dbReference type="EMBL" id="MU865914">
    <property type="protein sequence ID" value="KAK4455326.1"/>
    <property type="molecule type" value="Genomic_DNA"/>
</dbReference>
<sequence length="652" mass="70435">MKLRHLLLASLSAAIAAGQKAPTLGWLARDVQRVESVREVKDLTRTFSQLAQFGRWSDIAALFADNGVVRVGNITADTLSATGPADIESWLREDNGDMDGLKAGSLSTFLADQPVVTLSQDGLTAKGRWLVLRLQGSGSGATRIQGGVFENEYTNVGGRWKISQLHYYPQFDGNYTDGWGNTGTGLRSLPIIPYHYTPDSVGIPILLSDGASTPPSTNATAAEIAARITRLNDEDEVRNVQHAYGFYVDRRMWSDATDVLTSDATITADGVRFNGTTRQYLEQMGPENLSTGILNDHNLFDVIVYIDPSGRSASTRGIELAMLGNTQTGAASWEFSVFRNDFTKDPSTGLWKISAIDTTHLLIANYSSGWGHGGISPLKTPAKPPAKPPAFLPITRSSPPTPSKPTTPVPELPELTRLLSRSAAYDSSESISAAYGYFADDIRCQAFADLHHSAGHKLSPGVGYYSTPARIAGACLSRYSTFDPNPQRPRVPFHWRPQPVAIVSQDGRSVTYRARLLQWATSNETLAGFNGVWGFNSGVYHDQMVIEKTANGTERWKLWSLTIDEYYWQSVSWKDGWAVTAPRNATPPATNGTGPLPASGLAKDYPPDLFLTDDAFGERESGVCAVCGEAEVGVGGEWVSGAADGAECGDGG</sequence>